<evidence type="ECO:0000256" key="11">
    <source>
        <dbReference type="HAMAP-Rule" id="MF_01635"/>
    </source>
</evidence>
<dbReference type="Proteomes" id="UP000033187">
    <property type="component" value="Chromosome 1"/>
</dbReference>
<dbReference type="InterPro" id="IPR006370">
    <property type="entry name" value="HB_polyprenyltransferase-like"/>
</dbReference>
<dbReference type="GO" id="GO:0008412">
    <property type="term" value="F:4-hydroxybenzoate polyprenyltransferase activity"/>
    <property type="evidence" value="ECO:0007669"/>
    <property type="project" value="UniProtKB-UniRule"/>
</dbReference>
<dbReference type="CDD" id="cd13959">
    <property type="entry name" value="PT_UbiA_COQ2"/>
    <property type="match status" value="1"/>
</dbReference>
<sequence>MTIAIVGAHHLPCPESHNVMPNNATSGKIPPLDPTVADAVPGNWVDRYAPSAWRPYLRLARADRPIGTWLLLFPCWWSLALAELSEGASYPNPWHLALFAIGAWVMRGAGCAYNDYVDRDFDAQVARTRSRPIPSGQVSPSQALVFVVALSLVGLLVLLQFNALTVATGIASLALVALYPFTKRYTYWPQFVLGLTFNWGALVGWTAAIGSFAWPPLLLYVGSVAWTIAYDTIYAHQDKEDDLMLGLKSTAIRFGEHTRNWLAALFALTVILWTAAALASGGGTASLIAMAIIAAHFIWQVRTLDISDSDNCLERFRANRVVGVIFFAGILAEFVLAALGLDL</sequence>
<proteinExistence type="inferred from homology"/>
<dbReference type="HAMAP" id="MF_01635">
    <property type="entry name" value="UbiA"/>
    <property type="match status" value="1"/>
</dbReference>
<evidence type="ECO:0000256" key="6">
    <source>
        <dbReference type="ARBA" id="ARBA00022679"/>
    </source>
</evidence>
<organism evidence="13 14">
    <name type="scientific">Candidatus Filomicrobium marinum</name>
    <dbReference type="NCBI Taxonomy" id="1608628"/>
    <lineage>
        <taxon>Bacteria</taxon>
        <taxon>Pseudomonadati</taxon>
        <taxon>Pseudomonadota</taxon>
        <taxon>Alphaproteobacteria</taxon>
        <taxon>Hyphomicrobiales</taxon>
        <taxon>Hyphomicrobiaceae</taxon>
        <taxon>Filomicrobium</taxon>
    </lineage>
</organism>
<dbReference type="EMBL" id="LN829119">
    <property type="protein sequence ID" value="CPR15012.1"/>
    <property type="molecule type" value="Genomic_DNA"/>
</dbReference>
<keyword evidence="7 11" id="KW-0831">Ubiquinone biosynthesis</keyword>
<evidence type="ECO:0000256" key="4">
    <source>
        <dbReference type="ARBA" id="ARBA00022475"/>
    </source>
</evidence>
<dbReference type="KEGG" id="fiy:BN1229_v1_0168"/>
<comment type="subcellular location">
    <subcellularLocation>
        <location evidence="11">Cell inner membrane</location>
        <topology evidence="11">Multi-pass membrane protein</topology>
    </subcellularLocation>
    <subcellularLocation>
        <location evidence="2">Membrane</location>
        <topology evidence="2">Multi-pass membrane protein</topology>
    </subcellularLocation>
</comment>
<keyword evidence="9 11" id="KW-1133">Transmembrane helix</keyword>
<keyword evidence="4 11" id="KW-1003">Cell membrane</keyword>
<feature type="transmembrane region" description="Helical" evidence="11">
    <location>
        <begin position="191"/>
        <end position="211"/>
    </location>
</feature>
<evidence type="ECO:0000313" key="14">
    <source>
        <dbReference type="Proteomes" id="UP000033187"/>
    </source>
</evidence>
<comment type="pathway">
    <text evidence="11">Cofactor biosynthesis; ubiquinone biosynthesis.</text>
</comment>
<comment type="cofactor">
    <cofactor evidence="1 11">
        <name>Mg(2+)</name>
        <dbReference type="ChEBI" id="CHEBI:18420"/>
    </cofactor>
</comment>
<dbReference type="GO" id="GO:0006744">
    <property type="term" value="P:ubiquinone biosynthetic process"/>
    <property type="evidence" value="ECO:0007669"/>
    <property type="project" value="UniProtKB-UniRule"/>
</dbReference>
<evidence type="ECO:0000256" key="3">
    <source>
        <dbReference type="ARBA" id="ARBA00005985"/>
    </source>
</evidence>
<evidence type="ECO:0000256" key="1">
    <source>
        <dbReference type="ARBA" id="ARBA00001946"/>
    </source>
</evidence>
<dbReference type="InterPro" id="IPR039653">
    <property type="entry name" value="Prenyltransferase"/>
</dbReference>
<evidence type="ECO:0000313" key="13">
    <source>
        <dbReference type="EMBL" id="CPR15012.1"/>
    </source>
</evidence>
<keyword evidence="8 11" id="KW-0812">Transmembrane</keyword>
<feature type="transmembrane region" description="Helical" evidence="11">
    <location>
        <begin position="261"/>
        <end position="279"/>
    </location>
</feature>
<accession>A0A0D6J9L8</accession>
<dbReference type="GO" id="GO:0005886">
    <property type="term" value="C:plasma membrane"/>
    <property type="evidence" value="ECO:0007669"/>
    <property type="project" value="UniProtKB-SubCell"/>
</dbReference>
<dbReference type="KEGG" id="fil:BN1229_v1_0164"/>
<dbReference type="NCBIfam" id="TIGR01474">
    <property type="entry name" value="ubiA_proteo"/>
    <property type="match status" value="1"/>
</dbReference>
<name>A0A0D6J9L8_9HYPH</name>
<dbReference type="Pfam" id="PF01040">
    <property type="entry name" value="UbiA"/>
    <property type="match status" value="1"/>
</dbReference>
<evidence type="ECO:0000256" key="5">
    <source>
        <dbReference type="ARBA" id="ARBA00022519"/>
    </source>
</evidence>
<dbReference type="AlphaFoldDB" id="A0A0D6J9L8"/>
<dbReference type="UniPathway" id="UPA00232"/>
<comment type="function">
    <text evidence="11">Catalyzes the prenylation of para-hydroxybenzoate (PHB) with an all-trans polyprenyl group. Mediates the second step in the final reaction sequence of ubiquinone-8 (UQ-8) biosynthesis, which is the condensation of the polyisoprenoid side chain with PHB, generating the first membrane-bound Q intermediate 3-octaprenyl-4-hydroxybenzoate.</text>
</comment>
<comment type="similarity">
    <text evidence="3 11">Belongs to the UbiA prenyltransferase family.</text>
</comment>
<evidence type="ECO:0000256" key="7">
    <source>
        <dbReference type="ARBA" id="ARBA00022688"/>
    </source>
</evidence>
<evidence type="ECO:0000256" key="10">
    <source>
        <dbReference type="ARBA" id="ARBA00023136"/>
    </source>
</evidence>
<dbReference type="InterPro" id="IPR030470">
    <property type="entry name" value="UbiA_prenylTrfase_CS"/>
</dbReference>
<evidence type="ECO:0000256" key="9">
    <source>
        <dbReference type="ARBA" id="ARBA00022989"/>
    </source>
</evidence>
<evidence type="ECO:0000256" key="2">
    <source>
        <dbReference type="ARBA" id="ARBA00004141"/>
    </source>
</evidence>
<comment type="caution">
    <text evidence="11">Lacks conserved residue(s) required for the propagation of feature annotation.</text>
</comment>
<dbReference type="Gene3D" id="1.20.120.1780">
    <property type="entry name" value="UbiA prenyltransferase"/>
    <property type="match status" value="1"/>
</dbReference>
<dbReference type="Gene3D" id="1.10.357.140">
    <property type="entry name" value="UbiA prenyltransferase"/>
    <property type="match status" value="1"/>
</dbReference>
<protein>
    <recommendedName>
        <fullName evidence="11 12">4-hydroxybenzoate octaprenyltransferase</fullName>
        <ecNumber evidence="11 12">2.5.1.39</ecNumber>
    </recommendedName>
    <alternativeName>
        <fullName evidence="11">4-HB polyprenyltransferase</fullName>
    </alternativeName>
</protein>
<dbReference type="FunFam" id="1.10.357.140:FF:000003">
    <property type="entry name" value="4-hydroxybenzoate polyprenyltransferase, mitochondrial"/>
    <property type="match status" value="1"/>
</dbReference>
<gene>
    <name evidence="11 13" type="primary">ubiA</name>
    <name evidence="13" type="ORF">YBN1229_v1_0168</name>
</gene>
<dbReference type="InterPro" id="IPR000537">
    <property type="entry name" value="UbiA_prenyltransferase"/>
</dbReference>
<dbReference type="PANTHER" id="PTHR11048">
    <property type="entry name" value="PRENYLTRANSFERASES"/>
    <property type="match status" value="1"/>
</dbReference>
<evidence type="ECO:0000256" key="8">
    <source>
        <dbReference type="ARBA" id="ARBA00022692"/>
    </source>
</evidence>
<feature type="transmembrane region" description="Helical" evidence="11">
    <location>
        <begin position="163"/>
        <end position="179"/>
    </location>
</feature>
<keyword evidence="14" id="KW-1185">Reference proteome</keyword>
<keyword evidence="6 11" id="KW-0808">Transferase</keyword>
<dbReference type="FunFam" id="1.20.120.1780:FF:000001">
    <property type="entry name" value="4-hydroxybenzoate octaprenyltransferase"/>
    <property type="match status" value="1"/>
</dbReference>
<feature type="transmembrane region" description="Helical" evidence="11">
    <location>
        <begin position="321"/>
        <end position="341"/>
    </location>
</feature>
<dbReference type="PANTHER" id="PTHR11048:SF28">
    <property type="entry name" value="4-HYDROXYBENZOATE POLYPRENYLTRANSFERASE, MITOCHONDRIAL"/>
    <property type="match status" value="1"/>
</dbReference>
<reference evidence="14" key="1">
    <citation type="submission" date="2015-02" db="EMBL/GenBank/DDBJ databases">
        <authorList>
            <person name="Chooi Y.-H."/>
        </authorList>
    </citation>
    <scope>NUCLEOTIDE SEQUENCE [LARGE SCALE GENOMIC DNA]</scope>
    <source>
        <strain evidence="14">strain Y</strain>
    </source>
</reference>
<comment type="catalytic activity">
    <reaction evidence="11">
        <text>all-trans-octaprenyl diphosphate + 4-hydroxybenzoate = 4-hydroxy-3-(all-trans-octaprenyl)benzoate + diphosphate</text>
        <dbReference type="Rhea" id="RHEA:27782"/>
        <dbReference type="ChEBI" id="CHEBI:1617"/>
        <dbReference type="ChEBI" id="CHEBI:17879"/>
        <dbReference type="ChEBI" id="CHEBI:33019"/>
        <dbReference type="ChEBI" id="CHEBI:57711"/>
        <dbReference type="EC" id="2.5.1.39"/>
    </reaction>
</comment>
<keyword evidence="11" id="KW-0460">Magnesium</keyword>
<evidence type="ECO:0000256" key="12">
    <source>
        <dbReference type="NCBIfam" id="TIGR01474"/>
    </source>
</evidence>
<dbReference type="InterPro" id="IPR044878">
    <property type="entry name" value="UbiA_sf"/>
</dbReference>
<keyword evidence="10 11" id="KW-0472">Membrane</keyword>
<dbReference type="PROSITE" id="PS00943">
    <property type="entry name" value="UBIA"/>
    <property type="match status" value="1"/>
</dbReference>
<dbReference type="EC" id="2.5.1.39" evidence="11 12"/>
<keyword evidence="5 11" id="KW-0997">Cell inner membrane</keyword>